<dbReference type="Pfam" id="PF26640">
    <property type="entry name" value="DUF8212"/>
    <property type="match status" value="1"/>
</dbReference>
<feature type="compositionally biased region" description="Low complexity" evidence="1">
    <location>
        <begin position="376"/>
        <end position="389"/>
    </location>
</feature>
<evidence type="ECO:0000259" key="2">
    <source>
        <dbReference type="Pfam" id="PF06985"/>
    </source>
</evidence>
<gene>
    <name evidence="4" type="ORF">PG996_000448</name>
</gene>
<proteinExistence type="predicted"/>
<name>A0ABR1WF60_9PEZI</name>
<evidence type="ECO:0000256" key="1">
    <source>
        <dbReference type="SAM" id="MobiDB-lite"/>
    </source>
</evidence>
<dbReference type="InterPro" id="IPR058525">
    <property type="entry name" value="DUF8212"/>
</dbReference>
<dbReference type="Pfam" id="PF06985">
    <property type="entry name" value="HET"/>
    <property type="match status" value="1"/>
</dbReference>
<evidence type="ECO:0000313" key="4">
    <source>
        <dbReference type="EMBL" id="KAK8081667.1"/>
    </source>
</evidence>
<dbReference type="EMBL" id="JAQQWM010000001">
    <property type="protein sequence ID" value="KAK8081667.1"/>
    <property type="molecule type" value="Genomic_DNA"/>
</dbReference>
<feature type="domain" description="Heterokaryon incompatibility" evidence="2">
    <location>
        <begin position="22"/>
        <end position="117"/>
    </location>
</feature>
<protein>
    <submittedName>
        <fullName evidence="4">HET-domain-containing protein</fullName>
    </submittedName>
</protein>
<dbReference type="PANTHER" id="PTHR10622">
    <property type="entry name" value="HET DOMAIN-CONTAINING PROTEIN"/>
    <property type="match status" value="1"/>
</dbReference>
<feature type="region of interest" description="Disordered" evidence="1">
    <location>
        <begin position="375"/>
        <end position="401"/>
    </location>
</feature>
<dbReference type="Proteomes" id="UP001446871">
    <property type="component" value="Unassembled WGS sequence"/>
</dbReference>
<feature type="domain" description="DUF8212" evidence="3">
    <location>
        <begin position="220"/>
        <end position="246"/>
    </location>
</feature>
<keyword evidence="5" id="KW-1185">Reference proteome</keyword>
<organism evidence="4 5">
    <name type="scientific">Apiospora saccharicola</name>
    <dbReference type="NCBI Taxonomy" id="335842"/>
    <lineage>
        <taxon>Eukaryota</taxon>
        <taxon>Fungi</taxon>
        <taxon>Dikarya</taxon>
        <taxon>Ascomycota</taxon>
        <taxon>Pezizomycotina</taxon>
        <taxon>Sordariomycetes</taxon>
        <taxon>Xylariomycetidae</taxon>
        <taxon>Amphisphaeriales</taxon>
        <taxon>Apiosporaceae</taxon>
        <taxon>Apiospora</taxon>
    </lineage>
</organism>
<evidence type="ECO:0000313" key="5">
    <source>
        <dbReference type="Proteomes" id="UP001446871"/>
    </source>
</evidence>
<reference evidence="4 5" key="1">
    <citation type="submission" date="2023-01" db="EMBL/GenBank/DDBJ databases">
        <title>Analysis of 21 Apiospora genomes using comparative genomics revels a genus with tremendous synthesis potential of carbohydrate active enzymes and secondary metabolites.</title>
        <authorList>
            <person name="Sorensen T."/>
        </authorList>
    </citation>
    <scope>NUCLEOTIDE SEQUENCE [LARGE SCALE GENOMIC DNA]</scope>
    <source>
        <strain evidence="4 5">CBS 83171</strain>
    </source>
</reference>
<comment type="caution">
    <text evidence="4">The sequence shown here is derived from an EMBL/GenBank/DDBJ whole genome shotgun (WGS) entry which is preliminary data.</text>
</comment>
<sequence length="601" mass="68864">MRLIDCETLELKEFNEIDVPEYVILSHTWGSEEVSFEEMTSPAKGRHRAKEGFHKISLFASVAARHDFRYIWVDTCCIRKDSSSELSEAINSMYTWYKNARRCYVYLNDVDSDSEEEFKRCRWLSRGWTLQELIAPEDVFFYSKHGEMLFAKEHRLGELSALTGISQEVLLTCDPSLASIASRMRWAARRVTTRPEDMAYCLLGILDVNMPMLYGEGGQKAFIRLQEEVMKRSDDQSLFLWKKKEESYTTYLGLLAPSPREFVDSPDVVFAENFFEDRPYSSTNKGISIRLDLVPSRPDADEHDVYIALLNCQHPGHDAGKPIGIFLKRLEGNQFVRIDAHRILDAAHPHPNCFEMSSIEHRAFMIYQAQRKIKPDTAGDGTETTGEPPSYNNDGIGRRERDCPNATEQPALVIVPTDLYVRQSIRLPVHHRTPRVYGFVFTAQIYIQGVYLADMWPFDSWSAYENCFKIYPREQSKNIALLYRSRGSHEFGTLAVVLQWDRKTMLFNSRCLKDVSWPVTTWPVTVSTNKVIGDFSRSVSGSTAQAWFSVSGIGCKVKVDMVLGMRRDDVVIKVNVIMKWNDKRSELAGLGSPATRPIIEL</sequence>
<evidence type="ECO:0000259" key="3">
    <source>
        <dbReference type="Pfam" id="PF26640"/>
    </source>
</evidence>
<dbReference type="InterPro" id="IPR010730">
    <property type="entry name" value="HET"/>
</dbReference>
<dbReference type="PANTHER" id="PTHR10622:SF10">
    <property type="entry name" value="HET DOMAIN-CONTAINING PROTEIN"/>
    <property type="match status" value="1"/>
</dbReference>
<accession>A0ABR1WF60</accession>